<reference evidence="13 14" key="1">
    <citation type="submission" date="2009-05" db="EMBL/GenBank/DDBJ databases">
        <title>The draft genome of Acidovorax delafieldii 2AN.</title>
        <authorList>
            <consortium name="US DOE Joint Genome Institute (JGI-PGF)"/>
            <person name="Lucas S."/>
            <person name="Copeland A."/>
            <person name="Lapidus A."/>
            <person name="Glavina del Rio T."/>
            <person name="Tice H."/>
            <person name="Bruce D."/>
            <person name="Goodwin L."/>
            <person name="Pitluck S."/>
            <person name="Larimer F."/>
            <person name="Land M.L."/>
            <person name="Hauser L."/>
            <person name="Shelobolina E.S."/>
            <person name="Picardal F."/>
            <person name="Roden E."/>
            <person name="Emerson D."/>
        </authorList>
    </citation>
    <scope>NUCLEOTIDE SEQUENCE [LARGE SCALE GENOMIC DNA]</scope>
    <source>
        <strain evidence="13 14">2AN</strain>
    </source>
</reference>
<evidence type="ECO:0000313" key="14">
    <source>
        <dbReference type="Proteomes" id="UP000003856"/>
    </source>
</evidence>
<dbReference type="Gene3D" id="3.30.1380.10">
    <property type="match status" value="1"/>
</dbReference>
<dbReference type="AlphaFoldDB" id="C5TBR5"/>
<dbReference type="GO" id="GO:0008237">
    <property type="term" value="F:metallopeptidase activity"/>
    <property type="evidence" value="ECO:0007669"/>
    <property type="project" value="UniProtKB-KW"/>
</dbReference>
<sequence>MKQPPLPSQPSRRRFLGAGSRWLMTGALLPLAQPALANQPGARSLSFDHTHTSERLALVYALGDAFVPQALTSLNHFLRDHYSGEAGVMDPQLFNLLHQIRQELRVQQPFQVISGYRSPATNQTLRATRGGGVAKHSLHMDGKAIDVRLPGVPLASLRDAALSLGAGGVGFYPREQFVHVDTGPVRRW</sequence>
<evidence type="ECO:0000256" key="1">
    <source>
        <dbReference type="ARBA" id="ARBA00001947"/>
    </source>
</evidence>
<comment type="caution">
    <text evidence="13">The sequence shown here is derived from an EMBL/GenBank/DDBJ whole genome shotgun (WGS) entry which is preliminary data.</text>
</comment>
<keyword evidence="8" id="KW-0482">Metalloprotease</keyword>
<proteinExistence type="inferred from homology"/>
<dbReference type="InterPro" id="IPR006311">
    <property type="entry name" value="TAT_signal"/>
</dbReference>
<evidence type="ECO:0000256" key="8">
    <source>
        <dbReference type="ARBA" id="ARBA00023049"/>
    </source>
</evidence>
<dbReference type="PATRIC" id="fig|573060.9.peg.576"/>
<keyword evidence="3" id="KW-0645">Protease</keyword>
<evidence type="ECO:0000313" key="13">
    <source>
        <dbReference type="EMBL" id="EER58082.1"/>
    </source>
</evidence>
<dbReference type="InterPro" id="IPR010275">
    <property type="entry name" value="MepK"/>
</dbReference>
<dbReference type="GO" id="GO:0006508">
    <property type="term" value="P:proteolysis"/>
    <property type="evidence" value="ECO:0007669"/>
    <property type="project" value="UniProtKB-KW"/>
</dbReference>
<keyword evidence="5 12" id="KW-0732">Signal</keyword>
<dbReference type="GO" id="GO:0046872">
    <property type="term" value="F:metal ion binding"/>
    <property type="evidence" value="ECO:0007669"/>
    <property type="project" value="UniProtKB-KW"/>
</dbReference>
<evidence type="ECO:0000256" key="7">
    <source>
        <dbReference type="ARBA" id="ARBA00022833"/>
    </source>
</evidence>
<evidence type="ECO:0000256" key="4">
    <source>
        <dbReference type="ARBA" id="ARBA00022723"/>
    </source>
</evidence>
<comment type="pathway">
    <text evidence="2">Cell wall biogenesis; cell wall polysaccharide biosynthesis.</text>
</comment>
<evidence type="ECO:0000256" key="10">
    <source>
        <dbReference type="ARBA" id="ARBA00093448"/>
    </source>
</evidence>
<dbReference type="InterPro" id="IPR009045">
    <property type="entry name" value="Zn_M74/Hedgehog-like"/>
</dbReference>
<dbReference type="EMBL" id="ACQT01000362">
    <property type="protein sequence ID" value="EER58082.1"/>
    <property type="molecule type" value="Genomic_DNA"/>
</dbReference>
<accession>C5TBR5</accession>
<evidence type="ECO:0000256" key="3">
    <source>
        <dbReference type="ARBA" id="ARBA00022670"/>
    </source>
</evidence>
<organism evidence="13 14">
    <name type="scientific">Acidovorax delafieldii 2AN</name>
    <dbReference type="NCBI Taxonomy" id="573060"/>
    <lineage>
        <taxon>Bacteria</taxon>
        <taxon>Pseudomonadati</taxon>
        <taxon>Pseudomonadota</taxon>
        <taxon>Betaproteobacteria</taxon>
        <taxon>Burkholderiales</taxon>
        <taxon>Comamonadaceae</taxon>
        <taxon>Acidovorax</taxon>
    </lineage>
</organism>
<dbReference type="PANTHER" id="PTHR37425">
    <property type="match status" value="1"/>
</dbReference>
<dbReference type="CDD" id="cd14844">
    <property type="entry name" value="Zn-DD-carboxypeptidase_like"/>
    <property type="match status" value="1"/>
</dbReference>
<evidence type="ECO:0000256" key="9">
    <source>
        <dbReference type="ARBA" id="ARBA00023316"/>
    </source>
</evidence>
<keyword evidence="9" id="KW-0961">Cell wall biogenesis/degradation</keyword>
<evidence type="ECO:0000256" key="11">
    <source>
        <dbReference type="ARBA" id="ARBA00093666"/>
    </source>
</evidence>
<dbReference type="PANTHER" id="PTHR37425:SF1">
    <property type="entry name" value="OUTER MEMBRANE PROTEIN"/>
    <property type="match status" value="1"/>
</dbReference>
<comment type="cofactor">
    <cofactor evidence="1">
        <name>Zn(2+)</name>
        <dbReference type="ChEBI" id="CHEBI:29105"/>
    </cofactor>
</comment>
<gene>
    <name evidence="13" type="ORF">AcdelDRAFT_4345</name>
</gene>
<evidence type="ECO:0000256" key="5">
    <source>
        <dbReference type="ARBA" id="ARBA00022729"/>
    </source>
</evidence>
<dbReference type="PROSITE" id="PS51318">
    <property type="entry name" value="TAT"/>
    <property type="match status" value="1"/>
</dbReference>
<evidence type="ECO:0000256" key="2">
    <source>
        <dbReference type="ARBA" id="ARBA00004776"/>
    </source>
</evidence>
<evidence type="ECO:0000256" key="6">
    <source>
        <dbReference type="ARBA" id="ARBA00022801"/>
    </source>
</evidence>
<evidence type="ECO:0000256" key="12">
    <source>
        <dbReference type="SAM" id="SignalP"/>
    </source>
</evidence>
<feature type="chain" id="PRO_5002957249" description="Murein endopeptidase K" evidence="12">
    <location>
        <begin position="38"/>
        <end position="188"/>
    </location>
</feature>
<name>C5TBR5_ACIDE</name>
<keyword evidence="14" id="KW-1185">Reference proteome</keyword>
<keyword evidence="6" id="KW-0378">Hydrolase</keyword>
<protein>
    <recommendedName>
        <fullName evidence="11">Murein endopeptidase K</fullName>
    </recommendedName>
</protein>
<dbReference type="GO" id="GO:0071555">
    <property type="term" value="P:cell wall organization"/>
    <property type="evidence" value="ECO:0007669"/>
    <property type="project" value="UniProtKB-KW"/>
</dbReference>
<dbReference type="Proteomes" id="UP000003856">
    <property type="component" value="Unassembled WGS sequence"/>
</dbReference>
<dbReference type="OrthoDB" id="9782994at2"/>
<dbReference type="SUPFAM" id="SSF55166">
    <property type="entry name" value="Hedgehog/DD-peptidase"/>
    <property type="match status" value="1"/>
</dbReference>
<feature type="signal peptide" evidence="12">
    <location>
        <begin position="1"/>
        <end position="37"/>
    </location>
</feature>
<dbReference type="RefSeq" id="WP_005800159.1">
    <property type="nucleotide sequence ID" value="NZ_ACQT01000362.1"/>
</dbReference>
<keyword evidence="4" id="KW-0479">Metal-binding</keyword>
<keyword evidence="7" id="KW-0862">Zinc</keyword>
<comment type="similarity">
    <text evidence="10">Belongs to the peptidase M15 family.</text>
</comment>
<dbReference type="Pfam" id="PF05951">
    <property type="entry name" value="Peptidase_M15_2"/>
    <property type="match status" value="1"/>
</dbReference>